<accession>A0A8T7M9R5</accession>
<sequence length="59" mass="7112">MNYEYSIEMLNNYRIQELQKEAEQYRKASEAKKKPAKENSEYKATPQRKPLMGFLRLAR</sequence>
<dbReference type="AlphaFoldDB" id="A0A8T7M9R5"/>
<gene>
    <name evidence="2" type="ORF">HXX08_23665</name>
    <name evidence="3" type="ORF">OZ401_004419</name>
</gene>
<evidence type="ECO:0000313" key="2">
    <source>
        <dbReference type="EMBL" id="NWJ48869.1"/>
    </source>
</evidence>
<evidence type="ECO:0000313" key="5">
    <source>
        <dbReference type="Proteomes" id="UP001431572"/>
    </source>
</evidence>
<dbReference type="Proteomes" id="UP000521676">
    <property type="component" value="Unassembled WGS sequence"/>
</dbReference>
<evidence type="ECO:0000256" key="1">
    <source>
        <dbReference type="SAM" id="MobiDB-lite"/>
    </source>
</evidence>
<reference evidence="2 4" key="1">
    <citation type="submission" date="2020-06" db="EMBL/GenBank/DDBJ databases">
        <title>Anoxygenic phototrophic Chloroflexota member uses a Type I reaction center.</title>
        <authorList>
            <person name="Tsuji J.M."/>
            <person name="Shaw N.A."/>
            <person name="Nagashima S."/>
            <person name="Venkiteswaran J."/>
            <person name="Schiff S.L."/>
            <person name="Hanada S."/>
            <person name="Tank M."/>
            <person name="Neufeld J.D."/>
        </authorList>
    </citation>
    <scope>NUCLEOTIDE SEQUENCE [LARGE SCALE GENOMIC DNA]</scope>
    <source>
        <strain evidence="2">L227-S17</strain>
    </source>
</reference>
<feature type="region of interest" description="Disordered" evidence="1">
    <location>
        <begin position="26"/>
        <end position="45"/>
    </location>
</feature>
<feature type="compositionally biased region" description="Basic and acidic residues" evidence="1">
    <location>
        <begin position="26"/>
        <end position="41"/>
    </location>
</feature>
<organism evidence="2 4">
    <name type="scientific">Candidatus Chlorohelix allophototropha</name>
    <dbReference type="NCBI Taxonomy" id="3003348"/>
    <lineage>
        <taxon>Bacteria</taxon>
        <taxon>Bacillati</taxon>
        <taxon>Chloroflexota</taxon>
        <taxon>Chloroflexia</taxon>
        <taxon>Candidatus Chloroheliales</taxon>
        <taxon>Candidatus Chloroheliaceae</taxon>
        <taxon>Candidatus Chlorohelix</taxon>
    </lineage>
</organism>
<evidence type="ECO:0000313" key="4">
    <source>
        <dbReference type="Proteomes" id="UP000521676"/>
    </source>
</evidence>
<proteinExistence type="predicted"/>
<protein>
    <submittedName>
        <fullName evidence="2">Uncharacterized protein</fullName>
    </submittedName>
</protein>
<keyword evidence="5" id="KW-1185">Reference proteome</keyword>
<name>A0A8T7M9R5_9CHLR</name>
<dbReference type="EMBL" id="CP128400">
    <property type="protein sequence ID" value="WJW68801.1"/>
    <property type="molecule type" value="Genomic_DNA"/>
</dbReference>
<evidence type="ECO:0000313" key="3">
    <source>
        <dbReference type="EMBL" id="WJW68801.1"/>
    </source>
</evidence>
<reference evidence="3" key="2">
    <citation type="journal article" date="2024" name="Nature">
        <title>Anoxygenic phototroph of the Chloroflexota uses a type I reaction centre.</title>
        <authorList>
            <person name="Tsuji J.M."/>
            <person name="Shaw N.A."/>
            <person name="Nagashima S."/>
            <person name="Venkiteswaran J.J."/>
            <person name="Schiff S.L."/>
            <person name="Watanabe T."/>
            <person name="Fukui M."/>
            <person name="Hanada S."/>
            <person name="Tank M."/>
            <person name="Neufeld J.D."/>
        </authorList>
    </citation>
    <scope>NUCLEOTIDE SEQUENCE</scope>
    <source>
        <strain evidence="3">L227-S17</strain>
    </source>
</reference>
<dbReference type="EMBL" id="JACATZ010000003">
    <property type="protein sequence ID" value="NWJ48869.1"/>
    <property type="molecule type" value="Genomic_DNA"/>
</dbReference>
<dbReference type="RefSeq" id="WP_341470705.1">
    <property type="nucleotide sequence ID" value="NZ_CP128400.1"/>
</dbReference>
<dbReference type="Proteomes" id="UP001431572">
    <property type="component" value="Chromosome 2"/>
</dbReference>